<feature type="compositionally biased region" description="Low complexity" evidence="1">
    <location>
        <begin position="988"/>
        <end position="1002"/>
    </location>
</feature>
<feature type="region of interest" description="Disordered" evidence="1">
    <location>
        <begin position="59"/>
        <end position="156"/>
    </location>
</feature>
<feature type="compositionally biased region" description="Low complexity" evidence="1">
    <location>
        <begin position="341"/>
        <end position="352"/>
    </location>
</feature>
<feature type="compositionally biased region" description="Low complexity" evidence="1">
    <location>
        <begin position="828"/>
        <end position="874"/>
    </location>
</feature>
<feature type="compositionally biased region" description="Basic and acidic residues" evidence="1">
    <location>
        <begin position="1036"/>
        <end position="1059"/>
    </location>
</feature>
<feature type="compositionally biased region" description="Pro residues" evidence="1">
    <location>
        <begin position="954"/>
        <end position="971"/>
    </location>
</feature>
<dbReference type="EMBL" id="JAEHOE010000009">
    <property type="protein sequence ID" value="KAG2498565.1"/>
    <property type="molecule type" value="Genomic_DNA"/>
</dbReference>
<feature type="compositionally biased region" description="Gly residues" evidence="1">
    <location>
        <begin position="606"/>
        <end position="615"/>
    </location>
</feature>
<feature type="compositionally biased region" description="Low complexity" evidence="1">
    <location>
        <begin position="415"/>
        <end position="444"/>
    </location>
</feature>
<sequence length="1086" mass="110137">MGAPTAAPSHKPPSRGKSTGALQDAEEAPLTLDGLLGVAARQPDEVLRKARMAHRKRMQFVERTNRAFDKELHEDTRRTETRIQYETEEMRYADWEASPRGPHPEPRRQLSRSPSFSASGSPHAHAHGPLGGSHHGFRASRGSTGDGSSTAPGQVDAWALPGGVYEAWAEAARTPRPGAALFGSSGLLSPSGPLRARSARPSPASTPGGVASAAFAANGARSLGSAQPSPRAPSSEVGDPQWAHGAPGSPAASSRGPLSSRSPSRRFSMTGPVPVLSPWTSQAPPQSPPPQLRLPSPSRRGSGLGVAGVGYGSAAAGQPPAAAPFPFQGPQVPGLMSPTPSARALALQAQSQPWALQARLSSSGPAPMSARSQRPMSSARGSGGSWQQRFRTGRDPQPNSDSDEDELPPPPPLRSPSRTLLPAAAGAEGPPAAELAEAAAAAAAVGEISLAAPPGAAADGPDGDGSGSGGEDSNAGGGEALPAADSPAGSSHETLDFAPLSPGPFSAPTPPAGVPPLLPSPIPVTRQGPAHMSVLVSAAAKAIARGAGSAAAGLGGLRRSLESASGLGGAFSARHRSNQMPLGVVGIGLGIGGSAVQASASVSLSGGSGGGGGPRSGPLLRPPQRRGSGLSASFTAGSPSPQSLLSQLASGRNSPLSMTATPAHLAQRLSFKRRVESAPSRKSLRVESSAPTPPQPEPEPQPHGEQQPAAAPEPVPDVGVLVGGPLEVPLVSEALEAGPSSAPSRLDVGEEPQLEPQPVPVAAADVGAAEALQPSPQPDPASEGKPGPLPMEEPEGVPELGLEPGSAQARERGQEEVLPAAPSPEPLLLPESEPESAGAEAEAEAGLAVAASPAHAAAGAGESSGDQAGEPGALEGEGEEEEEELRVVEATEAEAREEAFAGGPAILPSPPLHPPEARGEQAHAANPHHVHILRHHPHPPVHSHHAHHPHHPQPHPPSAPPPDAPASPSLPSPVARPGRFARHPSTRAPASPAHPDSQADAPASPPPPRPPKLPLDSLATPSANSPRPRISVRAQPEWKEHGLADDQDHGTQREPRDGTEGFGVVSRRTPRKPAVAEAPVRHTVEF</sequence>
<accession>A0A836C3A2</accession>
<feature type="compositionally biased region" description="Low complexity" evidence="1">
    <location>
        <begin position="111"/>
        <end position="123"/>
    </location>
</feature>
<organism evidence="2 3">
    <name type="scientific">Edaphochlamys debaryana</name>
    <dbReference type="NCBI Taxonomy" id="47281"/>
    <lineage>
        <taxon>Eukaryota</taxon>
        <taxon>Viridiplantae</taxon>
        <taxon>Chlorophyta</taxon>
        <taxon>core chlorophytes</taxon>
        <taxon>Chlorophyceae</taxon>
        <taxon>CS clade</taxon>
        <taxon>Chlamydomonadales</taxon>
        <taxon>Chlamydomonadales incertae sedis</taxon>
        <taxon>Edaphochlamys</taxon>
    </lineage>
</organism>
<feature type="compositionally biased region" description="Pro residues" evidence="1">
    <location>
        <begin position="501"/>
        <end position="522"/>
    </location>
</feature>
<feature type="compositionally biased region" description="Polar residues" evidence="1">
    <location>
        <begin position="359"/>
        <end position="390"/>
    </location>
</feature>
<evidence type="ECO:0000256" key="1">
    <source>
        <dbReference type="SAM" id="MobiDB-lite"/>
    </source>
</evidence>
<feature type="compositionally biased region" description="Low complexity" evidence="1">
    <location>
        <begin position="703"/>
        <end position="731"/>
    </location>
</feature>
<proteinExistence type="predicted"/>
<feature type="compositionally biased region" description="Low complexity" evidence="1">
    <location>
        <begin position="208"/>
        <end position="220"/>
    </location>
</feature>
<feature type="compositionally biased region" description="Gly residues" evidence="1">
    <location>
        <begin position="302"/>
        <end position="311"/>
    </location>
</feature>
<evidence type="ECO:0000313" key="2">
    <source>
        <dbReference type="EMBL" id="KAG2498565.1"/>
    </source>
</evidence>
<keyword evidence="3" id="KW-1185">Reference proteome</keyword>
<feature type="compositionally biased region" description="Pro residues" evidence="1">
    <location>
        <begin position="1003"/>
        <end position="1013"/>
    </location>
</feature>
<feature type="compositionally biased region" description="Pro residues" evidence="1">
    <location>
        <begin position="691"/>
        <end position="701"/>
    </location>
</feature>
<evidence type="ECO:0000313" key="3">
    <source>
        <dbReference type="Proteomes" id="UP000612055"/>
    </source>
</evidence>
<dbReference type="AlphaFoldDB" id="A0A836C3A2"/>
<feature type="region of interest" description="Disordered" evidence="1">
    <location>
        <begin position="602"/>
        <end position="1086"/>
    </location>
</feature>
<dbReference type="Proteomes" id="UP000612055">
    <property type="component" value="Unassembled WGS sequence"/>
</dbReference>
<feature type="compositionally biased region" description="Low complexity" evidence="1">
    <location>
        <begin position="754"/>
        <end position="771"/>
    </location>
</feature>
<feature type="compositionally biased region" description="Basic residues" evidence="1">
    <location>
        <begin position="926"/>
        <end position="953"/>
    </location>
</feature>
<feature type="compositionally biased region" description="Low complexity" evidence="1">
    <location>
        <begin position="625"/>
        <end position="651"/>
    </location>
</feature>
<feature type="compositionally biased region" description="Polar residues" evidence="1">
    <location>
        <begin position="141"/>
        <end position="152"/>
    </location>
</feature>
<feature type="region of interest" description="Disordered" evidence="1">
    <location>
        <begin position="1"/>
        <end position="27"/>
    </location>
</feature>
<feature type="compositionally biased region" description="Gly residues" evidence="1">
    <location>
        <begin position="463"/>
        <end position="479"/>
    </location>
</feature>
<feature type="compositionally biased region" description="Low complexity" evidence="1">
    <location>
        <begin position="451"/>
        <end position="460"/>
    </location>
</feature>
<reference evidence="2" key="1">
    <citation type="journal article" date="2020" name="bioRxiv">
        <title>Comparative genomics of Chlamydomonas.</title>
        <authorList>
            <person name="Craig R.J."/>
            <person name="Hasan A.R."/>
            <person name="Ness R.W."/>
            <person name="Keightley P.D."/>
        </authorList>
    </citation>
    <scope>NUCLEOTIDE SEQUENCE</scope>
    <source>
        <strain evidence="2">CCAP 11/70</strain>
    </source>
</reference>
<feature type="compositionally biased region" description="Low complexity" evidence="1">
    <location>
        <begin position="177"/>
        <end position="194"/>
    </location>
</feature>
<feature type="compositionally biased region" description="Basic and acidic residues" evidence="1">
    <location>
        <begin position="885"/>
        <end position="899"/>
    </location>
</feature>
<protein>
    <submittedName>
        <fullName evidence="2">Uncharacterized protein</fullName>
    </submittedName>
</protein>
<feature type="region of interest" description="Disordered" evidence="1">
    <location>
        <begin position="177"/>
        <end position="524"/>
    </location>
</feature>
<gene>
    <name evidence="2" type="ORF">HYH03_003316</name>
</gene>
<name>A0A836C3A2_9CHLO</name>
<comment type="caution">
    <text evidence="2">The sequence shown here is derived from an EMBL/GenBank/DDBJ whole genome shotgun (WGS) entry which is preliminary data.</text>
</comment>
<feature type="compositionally biased region" description="Low complexity" evidence="1">
    <location>
        <begin position="245"/>
        <end position="266"/>
    </location>
</feature>
<feature type="compositionally biased region" description="Basic and acidic residues" evidence="1">
    <location>
        <begin position="59"/>
        <end position="94"/>
    </location>
</feature>
<feature type="compositionally biased region" description="Low complexity" evidence="1">
    <location>
        <begin position="312"/>
        <end position="334"/>
    </location>
</feature>